<evidence type="ECO:0000313" key="1">
    <source>
        <dbReference type="EMBL" id="QCR08114.1"/>
    </source>
</evidence>
<protein>
    <submittedName>
        <fullName evidence="1">Uncharacterized protein</fullName>
    </submittedName>
</protein>
<dbReference type="Proteomes" id="UP000299580">
    <property type="component" value="Chromosome"/>
</dbReference>
<keyword evidence="2" id="KW-1185">Reference proteome</keyword>
<dbReference type="EMBL" id="CP034035">
    <property type="protein sequence ID" value="QCR08114.1"/>
    <property type="molecule type" value="Genomic_DNA"/>
</dbReference>
<reference evidence="1 2" key="1">
    <citation type="submission" date="2018-11" db="EMBL/GenBank/DDBJ databases">
        <title>Genome sequences of Brenneria nigrifluens and Brenneria rubrifaciens.</title>
        <authorList>
            <person name="Poret-Peterson A.T."/>
            <person name="McClean A.E."/>
            <person name="Kluepfel D.A."/>
        </authorList>
    </citation>
    <scope>NUCLEOTIDE SEQUENCE [LARGE SCALE GENOMIC DNA]</scope>
    <source>
        <strain evidence="1 2">6D370</strain>
    </source>
</reference>
<organism evidence="1 2">
    <name type="scientific">Brenneria rubrifaciens</name>
    <dbReference type="NCBI Taxonomy" id="55213"/>
    <lineage>
        <taxon>Bacteria</taxon>
        <taxon>Pseudomonadati</taxon>
        <taxon>Pseudomonadota</taxon>
        <taxon>Gammaproteobacteria</taxon>
        <taxon>Enterobacterales</taxon>
        <taxon>Pectobacteriaceae</taxon>
        <taxon>Brenneria</taxon>
    </lineage>
</organism>
<evidence type="ECO:0000313" key="2">
    <source>
        <dbReference type="Proteomes" id="UP000299580"/>
    </source>
</evidence>
<dbReference type="RefSeq" id="WP_137713169.1">
    <property type="nucleotide sequence ID" value="NZ_CP034035.1"/>
</dbReference>
<name>A0A4P8QXI4_9GAMM</name>
<sequence>MLDTILRQQDDYFFAGDERLASILAWIRNYADMLRIYGREARLHARLSSACVELLRAGGLFEVVN</sequence>
<dbReference type="AlphaFoldDB" id="A0A4P8QXI4"/>
<dbReference type="KEGG" id="brb:EH207_06025"/>
<proteinExistence type="predicted"/>
<accession>A0A4P8QXI4</accession>
<gene>
    <name evidence="1" type="ORF">EH207_06025</name>
</gene>